<dbReference type="EMBL" id="AP024749">
    <property type="protein sequence ID" value="BCY29603.1"/>
    <property type="molecule type" value="Genomic_DNA"/>
</dbReference>
<gene>
    <name evidence="2" type="ORF">KK2020170_24710</name>
</gene>
<keyword evidence="1" id="KW-1133">Transmembrane helix</keyword>
<feature type="transmembrane region" description="Helical" evidence="1">
    <location>
        <begin position="79"/>
        <end position="96"/>
    </location>
</feature>
<keyword evidence="1" id="KW-0812">Transmembrane</keyword>
<protein>
    <submittedName>
        <fullName evidence="2">Uncharacterized protein</fullName>
    </submittedName>
</protein>
<feature type="transmembrane region" description="Helical" evidence="1">
    <location>
        <begin position="165"/>
        <end position="190"/>
    </location>
</feature>
<sequence>MDELEILKRDWKKKENSFNQVSEKEIYGMLHKRSSSIVKWILIISILEILFWVSLSFFMGDDEYKKTLEMYHLNKVLPVITYANYIVIAYFIYLFYKNFKNINTTETVKKLMQRILQTRKTVKYYVWYNLAMTFFSFMLVFIFQLKYDPNLEKAYEKAIENIGPNLFYAILILVYLLISVVVVGLIWLFYKLLYGILMKRLHNNYKELEKMDFN</sequence>
<accession>A0ABM7S7S8</accession>
<dbReference type="RefSeq" id="WP_221258674.1">
    <property type="nucleotide sequence ID" value="NZ_AP024749.1"/>
</dbReference>
<feature type="transmembrane region" description="Helical" evidence="1">
    <location>
        <begin position="124"/>
        <end position="145"/>
    </location>
</feature>
<evidence type="ECO:0000313" key="2">
    <source>
        <dbReference type="EMBL" id="BCY29603.1"/>
    </source>
</evidence>
<dbReference type="Proteomes" id="UP000825258">
    <property type="component" value="Chromosome"/>
</dbReference>
<evidence type="ECO:0000313" key="3">
    <source>
        <dbReference type="Proteomes" id="UP000825258"/>
    </source>
</evidence>
<proteinExistence type="predicted"/>
<keyword evidence="3" id="KW-1185">Reference proteome</keyword>
<feature type="transmembrane region" description="Helical" evidence="1">
    <location>
        <begin position="37"/>
        <end position="59"/>
    </location>
</feature>
<name>A0ABM7S7S8_9FLAO</name>
<keyword evidence="1" id="KW-0472">Membrane</keyword>
<evidence type="ECO:0000256" key="1">
    <source>
        <dbReference type="SAM" id="Phobius"/>
    </source>
</evidence>
<reference evidence="2 3" key="1">
    <citation type="submission" date="2021-06" db="EMBL/GenBank/DDBJ databases">
        <title>Whole genome sequences of Flavobacterium sp. KK2020170 and assembly.</title>
        <authorList>
            <person name="Kitahara K."/>
            <person name="Miyoshi S."/>
            <person name="Uesaka K."/>
        </authorList>
    </citation>
    <scope>NUCLEOTIDE SEQUENCE [LARGE SCALE GENOMIC DNA]</scope>
    <source>
        <strain evidence="2 3">KK2020170</strain>
    </source>
</reference>
<organism evidence="2 3">
    <name type="scientific">Flavobacterium okayamense</name>
    <dbReference type="NCBI Taxonomy" id="2830782"/>
    <lineage>
        <taxon>Bacteria</taxon>
        <taxon>Pseudomonadati</taxon>
        <taxon>Bacteroidota</taxon>
        <taxon>Flavobacteriia</taxon>
        <taxon>Flavobacteriales</taxon>
        <taxon>Flavobacteriaceae</taxon>
        <taxon>Flavobacterium</taxon>
    </lineage>
</organism>